<dbReference type="SUPFAM" id="SSF54909">
    <property type="entry name" value="Dimeric alpha+beta barrel"/>
    <property type="match status" value="1"/>
</dbReference>
<evidence type="ECO:0000313" key="2">
    <source>
        <dbReference type="EMBL" id="KCZ73570.1"/>
    </source>
</evidence>
<comment type="caution">
    <text evidence="2">The sequence shown here is derived from an EMBL/GenBank/DDBJ whole genome shotgun (WGS) entry which is preliminary data.</text>
</comment>
<dbReference type="Pfam" id="PF01037">
    <property type="entry name" value="AsnC_trans_reg"/>
    <property type="match status" value="1"/>
</dbReference>
<evidence type="ECO:0000313" key="3">
    <source>
        <dbReference type="Proteomes" id="UP000027153"/>
    </source>
</evidence>
<dbReference type="Proteomes" id="UP000027153">
    <property type="component" value="Unassembled WGS sequence"/>
</dbReference>
<proteinExistence type="predicted"/>
<dbReference type="Gene3D" id="3.30.70.920">
    <property type="match status" value="1"/>
</dbReference>
<dbReference type="EMBL" id="JMIY01000001">
    <property type="protein sequence ID" value="KCZ73570.1"/>
    <property type="molecule type" value="Genomic_DNA"/>
</dbReference>
<accession>A0A062VEE9</accession>
<dbReference type="InterPro" id="IPR019887">
    <property type="entry name" value="Tscrpt_reg_AsnC/Lrp_C"/>
</dbReference>
<protein>
    <submittedName>
        <fullName evidence="2">Transcriptional regulator</fullName>
    </submittedName>
</protein>
<evidence type="ECO:0000259" key="1">
    <source>
        <dbReference type="Pfam" id="PF01037"/>
    </source>
</evidence>
<gene>
    <name evidence="2" type="ORF">ANME2D_00641</name>
</gene>
<keyword evidence="3" id="KW-1185">Reference proteome</keyword>
<dbReference type="OrthoDB" id="8136at2157"/>
<sequence length="77" mass="8593">MAIGFVLINVSPGSEKKVFDTMIKWDEIQELYPLFGDYDLIAKIQAPDFEALSDIVVNKIRALKGVTETKTLTGAKF</sequence>
<dbReference type="RefSeq" id="WP_048089062.1">
    <property type="nucleotide sequence ID" value="NZ_JMIY01000001.1"/>
</dbReference>
<reference evidence="2 3" key="1">
    <citation type="journal article" date="2013" name="Nature">
        <title>Anaerobic oxidation of methane coupled to nitrate reduction in a novel archaeal lineage.</title>
        <authorList>
            <person name="Haroon M.F."/>
            <person name="Hu S."/>
            <person name="Shi Y."/>
            <person name="Imelfort M."/>
            <person name="Keller J."/>
            <person name="Hugenholtz P."/>
            <person name="Yuan Z."/>
            <person name="Tyson G.W."/>
        </authorList>
    </citation>
    <scope>NUCLEOTIDE SEQUENCE [LARGE SCALE GENOMIC DNA]</scope>
    <source>
        <strain evidence="2 3">ANME-2d</strain>
    </source>
</reference>
<feature type="domain" description="Transcription regulator AsnC/Lrp ligand binding" evidence="1">
    <location>
        <begin position="6"/>
        <end position="72"/>
    </location>
</feature>
<dbReference type="InterPro" id="IPR011008">
    <property type="entry name" value="Dimeric_a/b-barrel"/>
</dbReference>
<dbReference type="AlphaFoldDB" id="A0A062VEE9"/>
<name>A0A062VEE9_9EURY</name>
<organism evidence="2 3">
    <name type="scientific">Candidatus Methanoperedens nitratireducens</name>
    <dbReference type="NCBI Taxonomy" id="1392998"/>
    <lineage>
        <taxon>Archaea</taxon>
        <taxon>Methanobacteriati</taxon>
        <taxon>Methanobacteriota</taxon>
        <taxon>Stenosarchaea group</taxon>
        <taxon>Methanomicrobia</taxon>
        <taxon>Methanosarcinales</taxon>
        <taxon>ANME-2 cluster</taxon>
        <taxon>Candidatus Methanoperedentaceae</taxon>
        <taxon>Candidatus Methanoperedens</taxon>
    </lineage>
</organism>